<dbReference type="InterPro" id="IPR035992">
    <property type="entry name" value="Ricin_B-like_lectins"/>
</dbReference>
<dbReference type="Gene3D" id="2.80.10.50">
    <property type="match status" value="1"/>
</dbReference>
<gene>
    <name evidence="2" type="ORF">FRZ03_22750</name>
</gene>
<dbReference type="AlphaFoldDB" id="A0A5C6JFZ8"/>
<dbReference type="Pfam" id="PF00652">
    <property type="entry name" value="Ricin_B_lectin"/>
    <property type="match status" value="1"/>
</dbReference>
<keyword evidence="3" id="KW-1185">Reference proteome</keyword>
<reference evidence="2" key="1">
    <citation type="journal article" date="2019" name="Microbiol. Resour. Announc.">
        <title>Draft Genomic Sequences of Streptomyces misionensis and Streptomyces albidoflavus, bacteria applied for phytopathogen biocontrol.</title>
        <authorList>
            <person name="Pylro V."/>
            <person name="Dias A."/>
            <person name="Andreote F."/>
            <person name="Varani A."/>
            <person name="Andreote C."/>
            <person name="Bernardo E."/>
            <person name="Martins T."/>
        </authorList>
    </citation>
    <scope>NUCLEOTIDE SEQUENCE [LARGE SCALE GENOMIC DNA]</scope>
    <source>
        <strain evidence="2">66</strain>
    </source>
</reference>
<evidence type="ECO:0000259" key="1">
    <source>
        <dbReference type="Pfam" id="PF00652"/>
    </source>
</evidence>
<keyword evidence="2" id="KW-0430">Lectin</keyword>
<dbReference type="Proteomes" id="UP000320481">
    <property type="component" value="Unassembled WGS sequence"/>
</dbReference>
<proteinExistence type="predicted"/>
<accession>A0A5C6JFZ8</accession>
<comment type="caution">
    <text evidence="2">The sequence shown here is derived from an EMBL/GenBank/DDBJ whole genome shotgun (WGS) entry which is preliminary data.</text>
</comment>
<dbReference type="RefSeq" id="WP_146466988.1">
    <property type="nucleotide sequence ID" value="NZ_VOGW01000130.1"/>
</dbReference>
<name>A0A5C6JFZ8_9ACTN</name>
<dbReference type="InterPro" id="IPR000772">
    <property type="entry name" value="Ricin_B_lectin"/>
</dbReference>
<protein>
    <submittedName>
        <fullName evidence="2">Ricin-type beta-trefoil lectin domain protein</fullName>
    </submittedName>
</protein>
<dbReference type="SUPFAM" id="SSF50370">
    <property type="entry name" value="Ricin B-like lectins"/>
    <property type="match status" value="1"/>
</dbReference>
<dbReference type="EMBL" id="VOGW01000130">
    <property type="protein sequence ID" value="TWV40337.1"/>
    <property type="molecule type" value="Genomic_DNA"/>
</dbReference>
<feature type="domain" description="Ricin B lectin" evidence="1">
    <location>
        <begin position="32"/>
        <end position="138"/>
    </location>
</feature>
<evidence type="ECO:0000313" key="2">
    <source>
        <dbReference type="EMBL" id="TWV40337.1"/>
    </source>
</evidence>
<dbReference type="PROSITE" id="PS50231">
    <property type="entry name" value="RICIN_B_LECTIN"/>
    <property type="match status" value="1"/>
</dbReference>
<sequence>MALEPLPERRDPRLLGVAQPLSVGHAPPVRGRGKCLTQVYGAVGFGGCSDSAARWTFRSASGGTVKIVNVSTGACLSSSMKGQNAAVADCGSISSAILWHTGSGNTLSTAFDGGCLALSFGGNVSTQTCRPGTAAQNWART</sequence>
<organism evidence="2 3">
    <name type="scientific">Streptomyces misionensis</name>
    <dbReference type="NCBI Taxonomy" id="67331"/>
    <lineage>
        <taxon>Bacteria</taxon>
        <taxon>Bacillati</taxon>
        <taxon>Actinomycetota</taxon>
        <taxon>Actinomycetes</taxon>
        <taxon>Kitasatosporales</taxon>
        <taxon>Streptomycetaceae</taxon>
        <taxon>Streptomyces</taxon>
    </lineage>
</organism>
<dbReference type="GO" id="GO:0030246">
    <property type="term" value="F:carbohydrate binding"/>
    <property type="evidence" value="ECO:0007669"/>
    <property type="project" value="UniProtKB-KW"/>
</dbReference>
<evidence type="ECO:0000313" key="3">
    <source>
        <dbReference type="Proteomes" id="UP000320481"/>
    </source>
</evidence>